<accession>A0ABU1GNJ9</accession>
<feature type="compositionally biased region" description="Basic and acidic residues" evidence="1">
    <location>
        <begin position="13"/>
        <end position="53"/>
    </location>
</feature>
<evidence type="ECO:0000313" key="3">
    <source>
        <dbReference type="Proteomes" id="UP001252270"/>
    </source>
</evidence>
<dbReference type="Proteomes" id="UP001252270">
    <property type="component" value="Unassembled WGS sequence"/>
</dbReference>
<evidence type="ECO:0000313" key="2">
    <source>
        <dbReference type="EMBL" id="MDR5893598.1"/>
    </source>
</evidence>
<evidence type="ECO:0008006" key="4">
    <source>
        <dbReference type="Google" id="ProtNLM"/>
    </source>
</evidence>
<feature type="region of interest" description="Disordered" evidence="1">
    <location>
        <begin position="1"/>
        <end position="53"/>
    </location>
</feature>
<proteinExistence type="predicted"/>
<reference evidence="2 3" key="1">
    <citation type="submission" date="2023-04" db="EMBL/GenBank/DDBJ databases">
        <title>A long-awaited taxogenomic arrangement of the family Halomonadaceae.</title>
        <authorList>
            <person name="De La Haba R."/>
            <person name="Chuvochina M."/>
            <person name="Wittouck S."/>
            <person name="Arahal D.R."/>
            <person name="Sanchez-Porro C."/>
            <person name="Hugenholtz P."/>
            <person name="Ventosa A."/>
        </authorList>
    </citation>
    <scope>NUCLEOTIDE SEQUENCE [LARGE SCALE GENOMIC DNA]</scope>
    <source>
        <strain evidence="2 3">DSM 17332</strain>
    </source>
</reference>
<protein>
    <recommendedName>
        <fullName evidence="4">Stress-induced bacterial acidophilic repeat motif protein</fullName>
    </recommendedName>
</protein>
<gene>
    <name evidence="2" type="ORF">QC820_12335</name>
</gene>
<dbReference type="RefSeq" id="WP_309637165.1">
    <property type="nucleotide sequence ID" value="NZ_JARWAL010000010.1"/>
</dbReference>
<comment type="caution">
    <text evidence="2">The sequence shown here is derived from an EMBL/GenBank/DDBJ whole genome shotgun (WGS) entry which is preliminary data.</text>
</comment>
<name>A0ABU1GNJ9_9GAMM</name>
<sequence length="53" mass="5849">MKNHQVEGSAVKKGLEKGGDDKRTGQQPKADKQGRKDGSVLKEINDNGKREEK</sequence>
<evidence type="ECO:0000256" key="1">
    <source>
        <dbReference type="SAM" id="MobiDB-lite"/>
    </source>
</evidence>
<organism evidence="2 3">
    <name type="scientific">Halomonas mongoliensis</name>
    <dbReference type="NCBI Taxonomy" id="321265"/>
    <lineage>
        <taxon>Bacteria</taxon>
        <taxon>Pseudomonadati</taxon>
        <taxon>Pseudomonadota</taxon>
        <taxon>Gammaproteobacteria</taxon>
        <taxon>Oceanospirillales</taxon>
        <taxon>Halomonadaceae</taxon>
        <taxon>Halomonas</taxon>
    </lineage>
</organism>
<dbReference type="EMBL" id="JARWAL010000010">
    <property type="protein sequence ID" value="MDR5893598.1"/>
    <property type="molecule type" value="Genomic_DNA"/>
</dbReference>
<keyword evidence="3" id="KW-1185">Reference proteome</keyword>